<name>A0A7S0VID1_9CHLO</name>
<feature type="compositionally biased region" description="Low complexity" evidence="1">
    <location>
        <begin position="1"/>
        <end position="18"/>
    </location>
</feature>
<proteinExistence type="predicted"/>
<accession>A0A7S0VID1</accession>
<feature type="region of interest" description="Disordered" evidence="1">
    <location>
        <begin position="110"/>
        <end position="133"/>
    </location>
</feature>
<feature type="compositionally biased region" description="Polar residues" evidence="1">
    <location>
        <begin position="155"/>
        <end position="164"/>
    </location>
</feature>
<feature type="region of interest" description="Disordered" evidence="1">
    <location>
        <begin position="155"/>
        <end position="193"/>
    </location>
</feature>
<feature type="compositionally biased region" description="Gly residues" evidence="1">
    <location>
        <begin position="445"/>
        <end position="456"/>
    </location>
</feature>
<feature type="region of interest" description="Disordered" evidence="1">
    <location>
        <begin position="1"/>
        <end position="76"/>
    </location>
</feature>
<feature type="compositionally biased region" description="Low complexity" evidence="1">
    <location>
        <begin position="226"/>
        <end position="242"/>
    </location>
</feature>
<feature type="compositionally biased region" description="Low complexity" evidence="1">
    <location>
        <begin position="275"/>
        <end position="288"/>
    </location>
</feature>
<protein>
    <submittedName>
        <fullName evidence="2">Uncharacterized protein</fullName>
    </submittedName>
</protein>
<feature type="region of interest" description="Disordered" evidence="1">
    <location>
        <begin position="226"/>
        <end position="288"/>
    </location>
</feature>
<feature type="compositionally biased region" description="Polar residues" evidence="1">
    <location>
        <begin position="57"/>
        <end position="69"/>
    </location>
</feature>
<feature type="compositionally biased region" description="Low complexity" evidence="1">
    <location>
        <begin position="635"/>
        <end position="668"/>
    </location>
</feature>
<feature type="compositionally biased region" description="Low complexity" evidence="1">
    <location>
        <begin position="413"/>
        <end position="428"/>
    </location>
</feature>
<organism evidence="2">
    <name type="scientific">Polytomella parva</name>
    <dbReference type="NCBI Taxonomy" id="51329"/>
    <lineage>
        <taxon>Eukaryota</taxon>
        <taxon>Viridiplantae</taxon>
        <taxon>Chlorophyta</taxon>
        <taxon>core chlorophytes</taxon>
        <taxon>Chlorophyceae</taxon>
        <taxon>CS clade</taxon>
        <taxon>Chlamydomonadales</taxon>
        <taxon>Chlamydomonadaceae</taxon>
        <taxon>Polytomella</taxon>
    </lineage>
</organism>
<dbReference type="EMBL" id="HBFM01026517">
    <property type="protein sequence ID" value="CAD8784338.1"/>
    <property type="molecule type" value="Transcribed_RNA"/>
</dbReference>
<reference evidence="2" key="1">
    <citation type="submission" date="2021-01" db="EMBL/GenBank/DDBJ databases">
        <authorList>
            <person name="Corre E."/>
            <person name="Pelletier E."/>
            <person name="Niang G."/>
            <person name="Scheremetjew M."/>
            <person name="Finn R."/>
            <person name="Kale V."/>
            <person name="Holt S."/>
            <person name="Cochrane G."/>
            <person name="Meng A."/>
            <person name="Brown T."/>
            <person name="Cohen L."/>
        </authorList>
    </citation>
    <scope>NUCLEOTIDE SEQUENCE</scope>
    <source>
        <strain evidence="2">SAG 63-3</strain>
    </source>
</reference>
<dbReference type="AlphaFoldDB" id="A0A7S0VID1"/>
<evidence type="ECO:0000256" key="1">
    <source>
        <dbReference type="SAM" id="MobiDB-lite"/>
    </source>
</evidence>
<gene>
    <name evidence="2" type="ORF">PPAR00522_LOCUS17153</name>
</gene>
<feature type="region of interest" description="Disordered" evidence="1">
    <location>
        <begin position="380"/>
        <end position="458"/>
    </location>
</feature>
<evidence type="ECO:0000313" key="2">
    <source>
        <dbReference type="EMBL" id="CAD8784338.1"/>
    </source>
</evidence>
<feature type="compositionally biased region" description="Low complexity" evidence="1">
    <location>
        <begin position="676"/>
        <end position="697"/>
    </location>
</feature>
<feature type="region of interest" description="Disordered" evidence="1">
    <location>
        <begin position="599"/>
        <end position="697"/>
    </location>
</feature>
<sequence length="769" mass="79179">MSSTETSEEATSQQEPESYAGLSAVKPSSPRIKSYKEKEGLSLLSNPSTDSDEAETYNENLNPIQNGEKTSAKKSPDGPFSFLFSCFTSQVREPVVQVEEEEPQILRTWKEAQKSAKAPTPVLKKGSSLRKPDSHVLDNSGHFLIPMSSQGFVSVGSVTPSAEGSTRGVVPSPDPNSPDAALKLNPDPNGMHPSAMLLTKEGSAAIAAGGNNAESLVSSGSLYSISPVPPSSSTSSVAGSSPSPYPPSSSPVGSPYGLGNPRMHPYGTKGGPGRGYNSRFSSSASSWGRGSGNSMYNSPFSPAASNSNPTFGLSNGINLNPNLHLNVGAMGGLPNYSTGLSTAQSLPVVNSLASMIPLSLSTGGRRNSVKVRFVDLENRDKDKDNDVDGNDSKGASEGSVHMQGGVDAGGNNSSSSISPTQISQQLQTNRVGINSLDSGVAETGGAKGETDGGGVGSNAAEYSERRLMSLEGGVSILRGSNEENGNAMIQPSLATQSTPALPLGDRQIVIDGGGTVTLRSPRSSSAFSNSSSGVVGETWNSNDARSSLGTSNANFEVAYPNNQNIPEAAGQNAVTSDEIITIMDYRVNDIDIGCDEKDGVTARLPGTTHNEVRRSSGDGYSRSSSNVGSPFNITNGNQSSSRNNSSNNLGHFRSSSLNIGSSNNLNSLERSHGSYTRNSNNTTNAGASSSSSAIRNSNSNSNLVASGLILSPSGANLAGMILSPSPNGGGMIPVSSSYSGGPGASLVGLSLPSLIEVDATEMEEIQLAA</sequence>